<reference evidence="2" key="1">
    <citation type="submission" date="2016-05" db="EMBL/GenBank/DDBJ databases">
        <title>Comparative genomics of biotechnologically important yeasts.</title>
        <authorList>
            <consortium name="DOE Joint Genome Institute"/>
            <person name="Riley R."/>
            <person name="Haridas S."/>
            <person name="Wolfe K.H."/>
            <person name="Lopes M.R."/>
            <person name="Hittinger C.T."/>
            <person name="Goker M."/>
            <person name="Salamov A."/>
            <person name="Wisecaver J."/>
            <person name="Long T.M."/>
            <person name="Aerts A.L."/>
            <person name="Barry K."/>
            <person name="Choi C."/>
            <person name="Clum A."/>
            <person name="Coughlan A.Y."/>
            <person name="Deshpande S."/>
            <person name="Douglass A.P."/>
            <person name="Hanson S.J."/>
            <person name="Klenk H.-P."/>
            <person name="Labutti K."/>
            <person name="Lapidus A."/>
            <person name="Lindquist E."/>
            <person name="Lipzen A."/>
            <person name="Meier-Kolthoff J.P."/>
            <person name="Ohm R.A."/>
            <person name="Otillar R.P."/>
            <person name="Pangilinan J."/>
            <person name="Peng Y."/>
            <person name="Rokas A."/>
            <person name="Rosa C.A."/>
            <person name="Scheuner C."/>
            <person name="Sibirny A.A."/>
            <person name="Slot J.C."/>
            <person name="Stielow J.B."/>
            <person name="Sun H."/>
            <person name="Kurtzman C.P."/>
            <person name="Blackwell M."/>
            <person name="Grigoriev I.V."/>
            <person name="Jeffries T.W."/>
        </authorList>
    </citation>
    <scope>NUCLEOTIDE SEQUENCE [LARGE SCALE GENOMIC DNA]</scope>
    <source>
        <strain evidence="2">DSM 1968</strain>
    </source>
</reference>
<keyword evidence="2" id="KW-1185">Reference proteome</keyword>
<evidence type="ECO:0000313" key="1">
    <source>
        <dbReference type="EMBL" id="ODV61257.1"/>
    </source>
</evidence>
<evidence type="ECO:0000313" key="2">
    <source>
        <dbReference type="Proteomes" id="UP000095038"/>
    </source>
</evidence>
<protein>
    <submittedName>
        <fullName evidence="1">Uncharacterized protein</fullName>
    </submittedName>
</protein>
<proteinExistence type="predicted"/>
<name>A0A1D2VIF7_9ASCO</name>
<organism evidence="1 2">
    <name type="scientific">Ascoidea rubescens DSM 1968</name>
    <dbReference type="NCBI Taxonomy" id="1344418"/>
    <lineage>
        <taxon>Eukaryota</taxon>
        <taxon>Fungi</taxon>
        <taxon>Dikarya</taxon>
        <taxon>Ascomycota</taxon>
        <taxon>Saccharomycotina</taxon>
        <taxon>Saccharomycetes</taxon>
        <taxon>Ascoideaceae</taxon>
        <taxon>Ascoidea</taxon>
    </lineage>
</organism>
<sequence length="308" mass="36165">MVSRLRAITLVSQSHQDLCYLKLVNCFDFMNFFSKYLKKTSQCGCVNWKPNHHQYFNFLKTNSNKNKQFLKKSLELIDLRSNFTENFYKSNQLFFPGLSNPLFNFNELKNIINWVNKKEKIVITFAYDEIKFHGSFNFGLSIWDPINNDPSDSLDINFIVQNNITKEEQINFHYGDTIRVSRDDLKQMLSKMVQLIGKNNILMCSDQIQNKLVGLRKKMGFQFSPEIHFVDIGTLWKLTTTLKQYKEEVTLDTIRKNIGLNLNHSLQNAGDAAVIKMRLLFMLCNPQLRTERLCSFYLTEFDEKKVKG</sequence>
<dbReference type="EMBL" id="KV454480">
    <property type="protein sequence ID" value="ODV61257.1"/>
    <property type="molecule type" value="Genomic_DNA"/>
</dbReference>
<gene>
    <name evidence="1" type="ORF">ASCRUDRAFT_86226</name>
</gene>
<dbReference type="AlphaFoldDB" id="A0A1D2VIF7"/>
<dbReference type="InParanoid" id="A0A1D2VIF7"/>
<accession>A0A1D2VIF7</accession>
<dbReference type="GeneID" id="30968555"/>
<dbReference type="RefSeq" id="XP_020047564.1">
    <property type="nucleotide sequence ID" value="XM_020194919.1"/>
</dbReference>
<dbReference type="Proteomes" id="UP000095038">
    <property type="component" value="Unassembled WGS sequence"/>
</dbReference>